<gene>
    <name evidence="6" type="ORF">NCTC4824_01435</name>
</gene>
<dbReference type="KEGG" id="blen:NCTC4824_01435"/>
<evidence type="ECO:0000256" key="1">
    <source>
        <dbReference type="ARBA" id="ARBA00004141"/>
    </source>
</evidence>
<keyword evidence="4 5" id="KW-0472">Membrane</keyword>
<reference evidence="6 7" key="1">
    <citation type="submission" date="2018-06" db="EMBL/GenBank/DDBJ databases">
        <authorList>
            <consortium name="Pathogen Informatics"/>
            <person name="Doyle S."/>
        </authorList>
    </citation>
    <scope>NUCLEOTIDE SEQUENCE [LARGE SCALE GENOMIC DNA]</scope>
    <source>
        <strain evidence="6 7">NCTC4824</strain>
    </source>
</reference>
<dbReference type="RefSeq" id="WP_066137000.1">
    <property type="nucleotide sequence ID" value="NZ_CBCSGM010000001.1"/>
</dbReference>
<sequence length="180" mass="20169">MLDLAVVIILIFGFLIGLKRGFILQLIHMIGLIIAFIAAYLYYDDLAPKLRLWIPYPDINATGAIQMVLDGVSFDEAFYRAIAFAIIFFAVRIVLAIIGSALDIVASLPILRTLNIWAGGILGFLEIYLILFVIIYIAVLLPIDEIQTALNNSIIAEGILKNTPYFSSEVKKMWIDYIQK</sequence>
<feature type="transmembrane region" description="Helical" evidence="5">
    <location>
        <begin position="21"/>
        <end position="43"/>
    </location>
</feature>
<feature type="transmembrane region" description="Helical" evidence="5">
    <location>
        <begin position="77"/>
        <end position="102"/>
    </location>
</feature>
<organism evidence="6 7">
    <name type="scientific">Lederbergia lenta</name>
    <name type="common">Bacillus lentus</name>
    <dbReference type="NCBI Taxonomy" id="1467"/>
    <lineage>
        <taxon>Bacteria</taxon>
        <taxon>Bacillati</taxon>
        <taxon>Bacillota</taxon>
        <taxon>Bacilli</taxon>
        <taxon>Bacillales</taxon>
        <taxon>Bacillaceae</taxon>
        <taxon>Lederbergia</taxon>
    </lineage>
</organism>
<dbReference type="STRING" id="1348624.GCA_001591545_00524"/>
<evidence type="ECO:0000256" key="4">
    <source>
        <dbReference type="ARBA" id="ARBA00023136"/>
    </source>
</evidence>
<evidence type="ECO:0000313" key="7">
    <source>
        <dbReference type="Proteomes" id="UP000249134"/>
    </source>
</evidence>
<feature type="transmembrane region" description="Helical" evidence="5">
    <location>
        <begin position="114"/>
        <end position="141"/>
    </location>
</feature>
<dbReference type="PANTHER" id="PTHR37306:SF1">
    <property type="entry name" value="COLICIN V PRODUCTION PROTEIN"/>
    <property type="match status" value="1"/>
</dbReference>
<accession>A0A2X4VXA0</accession>
<dbReference type="AlphaFoldDB" id="A0A2X4VXA0"/>
<dbReference type="Proteomes" id="UP000249134">
    <property type="component" value="Chromosome 1"/>
</dbReference>
<evidence type="ECO:0000256" key="2">
    <source>
        <dbReference type="ARBA" id="ARBA00022692"/>
    </source>
</evidence>
<evidence type="ECO:0000256" key="3">
    <source>
        <dbReference type="ARBA" id="ARBA00022989"/>
    </source>
</evidence>
<protein>
    <submittedName>
        <fullName evidence="6">Colicin V production protein</fullName>
    </submittedName>
</protein>
<dbReference type="GO" id="GO:0009403">
    <property type="term" value="P:toxin biosynthetic process"/>
    <property type="evidence" value="ECO:0007669"/>
    <property type="project" value="InterPro"/>
</dbReference>
<comment type="subcellular location">
    <subcellularLocation>
        <location evidence="1">Membrane</location>
        <topology evidence="1">Multi-pass membrane protein</topology>
    </subcellularLocation>
</comment>
<keyword evidence="3 5" id="KW-1133">Transmembrane helix</keyword>
<name>A0A2X4VXA0_LEDLE</name>
<keyword evidence="2 5" id="KW-0812">Transmembrane</keyword>
<dbReference type="GO" id="GO:0016020">
    <property type="term" value="C:membrane"/>
    <property type="evidence" value="ECO:0007669"/>
    <property type="project" value="UniProtKB-SubCell"/>
</dbReference>
<evidence type="ECO:0000256" key="5">
    <source>
        <dbReference type="SAM" id="Phobius"/>
    </source>
</evidence>
<keyword evidence="7" id="KW-1185">Reference proteome</keyword>
<proteinExistence type="predicted"/>
<dbReference type="EMBL" id="LS483476">
    <property type="protein sequence ID" value="SQI55019.1"/>
    <property type="molecule type" value="Genomic_DNA"/>
</dbReference>
<evidence type="ECO:0000313" key="6">
    <source>
        <dbReference type="EMBL" id="SQI55019.1"/>
    </source>
</evidence>
<dbReference type="InterPro" id="IPR003825">
    <property type="entry name" value="Colicin-V_CvpA"/>
</dbReference>
<dbReference type="PANTHER" id="PTHR37306">
    <property type="entry name" value="COLICIN V PRODUCTION PROTEIN"/>
    <property type="match status" value="1"/>
</dbReference>
<dbReference type="Pfam" id="PF02674">
    <property type="entry name" value="Colicin_V"/>
    <property type="match status" value="1"/>
</dbReference>